<dbReference type="InterPro" id="IPR053163">
    <property type="entry name" value="HTH-type_regulator_Rgg"/>
</dbReference>
<dbReference type="CDD" id="cd00093">
    <property type="entry name" value="HTH_XRE"/>
    <property type="match status" value="1"/>
</dbReference>
<dbReference type="AlphaFoldDB" id="I7KG24"/>
<proteinExistence type="predicted"/>
<organism evidence="2 3">
    <name type="scientific">Lactobacillus hominis DSM 23910 = CRBIP 24.179</name>
    <dbReference type="NCBI Taxonomy" id="1423758"/>
    <lineage>
        <taxon>Bacteria</taxon>
        <taxon>Bacillati</taxon>
        <taxon>Bacillota</taxon>
        <taxon>Bacilli</taxon>
        <taxon>Lactobacillales</taxon>
        <taxon>Lactobacillaceae</taxon>
        <taxon>Lactobacillus</taxon>
    </lineage>
</organism>
<dbReference type="PANTHER" id="PTHR37038">
    <property type="entry name" value="TRANSCRIPTIONAL REGULATOR-RELATED"/>
    <property type="match status" value="1"/>
</dbReference>
<dbReference type="Gene3D" id="1.10.260.40">
    <property type="entry name" value="lambda repressor-like DNA-binding domains"/>
    <property type="match status" value="1"/>
</dbReference>
<dbReference type="EMBL" id="CAKE01000001">
    <property type="protein sequence ID" value="CCI80875.1"/>
    <property type="molecule type" value="Genomic_DNA"/>
</dbReference>
<evidence type="ECO:0000313" key="3">
    <source>
        <dbReference type="Proteomes" id="UP000009320"/>
    </source>
</evidence>
<accession>I7KG24</accession>
<reference evidence="2 3" key="1">
    <citation type="submission" date="2012-06" db="EMBL/GenBank/DDBJ databases">
        <title>Draft Genome Sequence of Lactobacillus hominis Strain CRBIP 24.179T, isolated from human intestine.</title>
        <authorList>
            <person name="Cousin S."/>
            <person name="Ma L."/>
            <person name="Bizet C."/>
            <person name="Loux V."/>
            <person name="Bouchier C."/>
            <person name="Clermont D."/>
            <person name="Creno S."/>
        </authorList>
    </citation>
    <scope>NUCLEOTIDE SEQUENCE [LARGE SCALE GENOMIC DNA]</scope>
    <source>
        <strain evidence="3">CRBIP 24.179T</strain>
    </source>
</reference>
<dbReference type="OrthoDB" id="2320428at2"/>
<dbReference type="eggNOG" id="ENOG50309TC">
    <property type="taxonomic scope" value="Bacteria"/>
</dbReference>
<dbReference type="InterPro" id="IPR001387">
    <property type="entry name" value="Cro/C1-type_HTH"/>
</dbReference>
<comment type="caution">
    <text evidence="2">The sequence shown here is derived from an EMBL/GenBank/DDBJ whole genome shotgun (WGS) entry which is preliminary data.</text>
</comment>
<gene>
    <name evidence="2" type="ORF">BN55_02920</name>
</gene>
<dbReference type="SMART" id="SM00530">
    <property type="entry name" value="HTH_XRE"/>
    <property type="match status" value="1"/>
</dbReference>
<evidence type="ECO:0000313" key="2">
    <source>
        <dbReference type="EMBL" id="CCI80875.1"/>
    </source>
</evidence>
<dbReference type="GeneID" id="82846164"/>
<keyword evidence="3" id="KW-1185">Reference proteome</keyword>
<name>I7KG24_9LACO</name>
<feature type="domain" description="HTH cro/C1-type" evidence="1">
    <location>
        <begin position="7"/>
        <end position="60"/>
    </location>
</feature>
<dbReference type="GO" id="GO:0003677">
    <property type="term" value="F:DNA binding"/>
    <property type="evidence" value="ECO:0007669"/>
    <property type="project" value="InterPro"/>
</dbReference>
<protein>
    <recommendedName>
        <fullName evidence="1">HTH cro/C1-type domain-containing protein</fullName>
    </recommendedName>
</protein>
<evidence type="ECO:0000259" key="1">
    <source>
        <dbReference type="PROSITE" id="PS50943"/>
    </source>
</evidence>
<dbReference type="PATRIC" id="fig|1423758.3.peg.363"/>
<dbReference type="RefSeq" id="WP_008469427.1">
    <property type="nucleotide sequence ID" value="NZ_AYZP01000001.1"/>
</dbReference>
<dbReference type="InterPro" id="IPR010982">
    <property type="entry name" value="Lambda_DNA-bd_dom_sf"/>
</dbReference>
<sequence>MEIGTQLKKIRILLGLTQKEFCADIVTESFYSRVESNRSNISMAKLIEILNYNHVSLYDFFKPIIQEQFEDEVIIAFIDQDVSKLKKYSETTIDGHREIIKLMAAILENKDFKVSKDCLEQMNNFVQTNDLANEKVLIVQLLLAHLSPIEDLDQIVQRLSYASSINKDNLSLRIIAQTLLVCAQRFYKDKQYESAKKALGLIDDLPNRSVLTLEKVLSKYYKALISGDAVQSKKIEKVLAKIGYEKYLKNKNGKYADSISFYL</sequence>
<dbReference type="SUPFAM" id="SSF47413">
    <property type="entry name" value="lambda repressor-like DNA-binding domains"/>
    <property type="match status" value="1"/>
</dbReference>
<dbReference type="PROSITE" id="PS50943">
    <property type="entry name" value="HTH_CROC1"/>
    <property type="match status" value="1"/>
</dbReference>
<dbReference type="STRING" id="1423758.FC41_GL000360"/>
<dbReference type="Pfam" id="PF01381">
    <property type="entry name" value="HTH_3"/>
    <property type="match status" value="1"/>
</dbReference>
<dbReference type="Proteomes" id="UP000009320">
    <property type="component" value="Unassembled WGS sequence"/>
</dbReference>